<dbReference type="GO" id="GO:0005524">
    <property type="term" value="F:ATP binding"/>
    <property type="evidence" value="ECO:0007669"/>
    <property type="project" value="UniProtKB-UniRule"/>
</dbReference>
<evidence type="ECO:0000313" key="26">
    <source>
        <dbReference type="Proteomes" id="UP000694403"/>
    </source>
</evidence>
<feature type="domain" description="Protein kinase" evidence="24">
    <location>
        <begin position="4"/>
        <end position="284"/>
    </location>
</feature>
<keyword evidence="7" id="KW-0963">Cytoplasm</keyword>
<evidence type="ECO:0000256" key="10">
    <source>
        <dbReference type="ARBA" id="ARBA00022679"/>
    </source>
</evidence>
<keyword evidence="18" id="KW-0966">Cell projection</keyword>
<evidence type="ECO:0000256" key="5">
    <source>
        <dbReference type="ARBA" id="ARBA00006485"/>
    </source>
</evidence>
<comment type="cofactor">
    <cofactor evidence="1">
        <name>Mg(2+)</name>
        <dbReference type="ChEBI" id="CHEBI:18420"/>
    </cofactor>
</comment>
<dbReference type="InterPro" id="IPR050117">
    <property type="entry name" value="MAPK"/>
</dbReference>
<dbReference type="AlphaFoldDB" id="A0A8C3RLN0"/>
<reference evidence="25" key="2">
    <citation type="submission" date="2025-09" db="UniProtKB">
        <authorList>
            <consortium name="Ensembl"/>
        </authorList>
    </citation>
    <scope>IDENTIFICATION</scope>
</reference>
<evidence type="ECO:0000259" key="24">
    <source>
        <dbReference type="PROSITE" id="PS50011"/>
    </source>
</evidence>
<dbReference type="InterPro" id="IPR011009">
    <property type="entry name" value="Kinase-like_dom_sf"/>
</dbReference>
<keyword evidence="14 21" id="KW-0067">ATP-binding</keyword>
<feature type="compositionally biased region" description="Polar residues" evidence="23">
    <location>
        <begin position="330"/>
        <end position="339"/>
    </location>
</feature>
<evidence type="ECO:0000256" key="14">
    <source>
        <dbReference type="ARBA" id="ARBA00022840"/>
    </source>
</evidence>
<dbReference type="SMART" id="SM00220">
    <property type="entry name" value="S_TKc"/>
    <property type="match status" value="1"/>
</dbReference>
<dbReference type="Proteomes" id="UP000694403">
    <property type="component" value="Unplaced"/>
</dbReference>
<evidence type="ECO:0000256" key="16">
    <source>
        <dbReference type="ARBA" id="ARBA00023212"/>
    </source>
</evidence>
<evidence type="ECO:0000256" key="4">
    <source>
        <dbReference type="ARBA" id="ARBA00004245"/>
    </source>
</evidence>
<evidence type="ECO:0000256" key="11">
    <source>
        <dbReference type="ARBA" id="ARBA00022723"/>
    </source>
</evidence>
<keyword evidence="26" id="KW-1185">Reference proteome</keyword>
<evidence type="ECO:0000256" key="21">
    <source>
        <dbReference type="PROSITE-ProRule" id="PRU10141"/>
    </source>
</evidence>
<dbReference type="GO" id="GO:0046872">
    <property type="term" value="F:metal ion binding"/>
    <property type="evidence" value="ECO:0007669"/>
    <property type="project" value="UniProtKB-KW"/>
</dbReference>
<evidence type="ECO:0000256" key="22">
    <source>
        <dbReference type="RuleBase" id="RU000304"/>
    </source>
</evidence>
<comment type="catalytic activity">
    <reaction evidence="19">
        <text>L-threonyl-[protein] + ATP = O-phospho-L-threonyl-[protein] + ADP + H(+)</text>
        <dbReference type="Rhea" id="RHEA:46608"/>
        <dbReference type="Rhea" id="RHEA-COMP:11060"/>
        <dbReference type="Rhea" id="RHEA-COMP:11605"/>
        <dbReference type="ChEBI" id="CHEBI:15378"/>
        <dbReference type="ChEBI" id="CHEBI:30013"/>
        <dbReference type="ChEBI" id="CHEBI:30616"/>
        <dbReference type="ChEBI" id="CHEBI:61977"/>
        <dbReference type="ChEBI" id="CHEBI:456216"/>
        <dbReference type="EC" id="2.7.11.1"/>
    </reaction>
</comment>
<dbReference type="Gene3D" id="1.10.510.10">
    <property type="entry name" value="Transferase(Phosphotransferase) domain 1"/>
    <property type="match status" value="1"/>
</dbReference>
<dbReference type="GO" id="GO:0005856">
    <property type="term" value="C:cytoskeleton"/>
    <property type="evidence" value="ECO:0007669"/>
    <property type="project" value="UniProtKB-SubCell"/>
</dbReference>
<feature type="compositionally biased region" description="Low complexity" evidence="23">
    <location>
        <begin position="341"/>
        <end position="358"/>
    </location>
</feature>
<evidence type="ECO:0000256" key="20">
    <source>
        <dbReference type="ARBA" id="ARBA00048679"/>
    </source>
</evidence>
<keyword evidence="16" id="KW-0206">Cytoskeleton</keyword>
<comment type="similarity">
    <text evidence="5">Belongs to the protein kinase superfamily. CMGC Ser/Thr protein kinase family. CDC2/CDKX subfamily.</text>
</comment>
<evidence type="ECO:0000256" key="12">
    <source>
        <dbReference type="ARBA" id="ARBA00022741"/>
    </source>
</evidence>
<organism evidence="25 26">
    <name type="scientific">Chelydra serpentina</name>
    <name type="common">Snapping turtle</name>
    <name type="synonym">Testudo serpentina</name>
    <dbReference type="NCBI Taxonomy" id="8475"/>
    <lineage>
        <taxon>Eukaryota</taxon>
        <taxon>Metazoa</taxon>
        <taxon>Chordata</taxon>
        <taxon>Craniata</taxon>
        <taxon>Vertebrata</taxon>
        <taxon>Euteleostomi</taxon>
        <taxon>Archelosauria</taxon>
        <taxon>Testudinata</taxon>
        <taxon>Testudines</taxon>
        <taxon>Cryptodira</taxon>
        <taxon>Durocryptodira</taxon>
        <taxon>Americhelydia</taxon>
        <taxon>Chelydroidea</taxon>
        <taxon>Chelydridae</taxon>
        <taxon>Chelydra</taxon>
    </lineage>
</organism>
<dbReference type="FunFam" id="1.10.510.10:FF:000104">
    <property type="entry name" value="serine/threonine-protein kinase MAK isoform X1"/>
    <property type="match status" value="1"/>
</dbReference>
<keyword evidence="11" id="KW-0479">Metal-binding</keyword>
<dbReference type="InterPro" id="IPR017441">
    <property type="entry name" value="Protein_kinase_ATP_BS"/>
</dbReference>
<dbReference type="Gene3D" id="3.30.200.20">
    <property type="entry name" value="Phosphorylase Kinase, domain 1"/>
    <property type="match status" value="1"/>
</dbReference>
<evidence type="ECO:0000256" key="6">
    <source>
        <dbReference type="ARBA" id="ARBA00012513"/>
    </source>
</evidence>
<evidence type="ECO:0000256" key="17">
    <source>
        <dbReference type="ARBA" id="ARBA00023242"/>
    </source>
</evidence>
<proteinExistence type="inferred from homology"/>
<dbReference type="PROSITE" id="PS00108">
    <property type="entry name" value="PROTEIN_KINASE_ST"/>
    <property type="match status" value="1"/>
</dbReference>
<keyword evidence="12 21" id="KW-0547">Nucleotide-binding</keyword>
<keyword evidence="10" id="KW-0808">Transferase</keyword>
<dbReference type="PANTHER" id="PTHR24055">
    <property type="entry name" value="MITOGEN-ACTIVATED PROTEIN KINASE"/>
    <property type="match status" value="1"/>
</dbReference>
<dbReference type="CDD" id="cd07830">
    <property type="entry name" value="STKc_MAK_like"/>
    <property type="match status" value="1"/>
</dbReference>
<dbReference type="InterPro" id="IPR000719">
    <property type="entry name" value="Prot_kinase_dom"/>
</dbReference>
<evidence type="ECO:0000256" key="13">
    <source>
        <dbReference type="ARBA" id="ARBA00022777"/>
    </source>
</evidence>
<dbReference type="GO" id="GO:0004674">
    <property type="term" value="F:protein serine/threonine kinase activity"/>
    <property type="evidence" value="ECO:0007669"/>
    <property type="project" value="UniProtKB-KW"/>
</dbReference>
<feature type="region of interest" description="Disordered" evidence="23">
    <location>
        <begin position="307"/>
        <end position="380"/>
    </location>
</feature>
<dbReference type="GO" id="GO:0005929">
    <property type="term" value="C:cilium"/>
    <property type="evidence" value="ECO:0007669"/>
    <property type="project" value="UniProtKB-SubCell"/>
</dbReference>
<dbReference type="FunFam" id="3.30.200.20:FF:000071">
    <property type="entry name" value="serine/threonine-protein kinase MAK isoform X1"/>
    <property type="match status" value="1"/>
</dbReference>
<evidence type="ECO:0000256" key="1">
    <source>
        <dbReference type="ARBA" id="ARBA00001946"/>
    </source>
</evidence>
<evidence type="ECO:0000256" key="8">
    <source>
        <dbReference type="ARBA" id="ARBA00022527"/>
    </source>
</evidence>
<sequence length="380" mass="43761">MNRYTTMKQLGDGTYGSVLMGKSNESGELVAIKRMKRKFYSWDECMNLREVKSLKKLNHANVIKLKEVIRENDHLYFVFEYMKENLYQLMKDRNKLFPESVIRNIMYQILQGLAFIHKHGFFHRDMKPENLLCMGPELVKIADFGLARELRSQPPYTDYVSTRWYRAPEVLLRSSVYSSPIDIWAVGSIMAELYTLRPLFPGTSEVDEIFKICQVLGTPKKSDWPEGYQLASAMNFRFPQCIPMHLKTLIPNASNEAIQLMTDMLNWDPKKRPTASQALKYPYFQVGQVLGPPPQYLEQKQSVIKPVQPTEPKPNLPKLEPSSPDALDETQPQLPSKINHQPLQQIQLPQNAANQQPPQQQPPQPLLPAINKNSSPVSYQ</sequence>
<dbReference type="InterPro" id="IPR008271">
    <property type="entry name" value="Ser/Thr_kinase_AS"/>
</dbReference>
<evidence type="ECO:0000256" key="23">
    <source>
        <dbReference type="SAM" id="MobiDB-lite"/>
    </source>
</evidence>
<dbReference type="Ensembl" id="ENSCSRT00000001170.1">
    <property type="protein sequence ID" value="ENSCSRP00000001135.1"/>
    <property type="gene ID" value="ENSCSRG00000000918.1"/>
</dbReference>
<comment type="catalytic activity">
    <reaction evidence="20">
        <text>L-seryl-[protein] + ATP = O-phospho-L-seryl-[protein] + ADP + H(+)</text>
        <dbReference type="Rhea" id="RHEA:17989"/>
        <dbReference type="Rhea" id="RHEA-COMP:9863"/>
        <dbReference type="Rhea" id="RHEA-COMP:11604"/>
        <dbReference type="ChEBI" id="CHEBI:15378"/>
        <dbReference type="ChEBI" id="CHEBI:29999"/>
        <dbReference type="ChEBI" id="CHEBI:30616"/>
        <dbReference type="ChEBI" id="CHEBI:83421"/>
        <dbReference type="ChEBI" id="CHEBI:456216"/>
        <dbReference type="EC" id="2.7.11.1"/>
    </reaction>
</comment>
<evidence type="ECO:0000256" key="18">
    <source>
        <dbReference type="ARBA" id="ARBA00023273"/>
    </source>
</evidence>
<dbReference type="PROSITE" id="PS50011">
    <property type="entry name" value="PROTEIN_KINASE_DOM"/>
    <property type="match status" value="1"/>
</dbReference>
<evidence type="ECO:0000256" key="7">
    <source>
        <dbReference type="ARBA" id="ARBA00022490"/>
    </source>
</evidence>
<name>A0A8C3RLN0_CHESE</name>
<comment type="subcellular location">
    <subcellularLocation>
        <location evidence="3">Cell projection</location>
        <location evidence="3">Cilium</location>
    </subcellularLocation>
    <subcellularLocation>
        <location evidence="4">Cytoplasm</location>
        <location evidence="4">Cytoskeleton</location>
    </subcellularLocation>
    <subcellularLocation>
        <location evidence="2">Nucleus</location>
    </subcellularLocation>
</comment>
<reference evidence="25" key="1">
    <citation type="submission" date="2025-08" db="UniProtKB">
        <authorList>
            <consortium name="Ensembl"/>
        </authorList>
    </citation>
    <scope>IDENTIFICATION</scope>
</reference>
<keyword evidence="17" id="KW-0539">Nucleus</keyword>
<keyword evidence="8 22" id="KW-0723">Serine/threonine-protein kinase</keyword>
<dbReference type="SUPFAM" id="SSF56112">
    <property type="entry name" value="Protein kinase-like (PK-like)"/>
    <property type="match status" value="1"/>
</dbReference>
<accession>A0A8C3RLN0</accession>
<evidence type="ECO:0000256" key="15">
    <source>
        <dbReference type="ARBA" id="ARBA00022842"/>
    </source>
</evidence>
<keyword evidence="13" id="KW-0418">Kinase</keyword>
<evidence type="ECO:0000313" key="25">
    <source>
        <dbReference type="Ensembl" id="ENSCSRP00000001135.1"/>
    </source>
</evidence>
<evidence type="ECO:0000256" key="9">
    <source>
        <dbReference type="ARBA" id="ARBA00022553"/>
    </source>
</evidence>
<keyword evidence="15" id="KW-0460">Magnesium</keyword>
<keyword evidence="9" id="KW-0597">Phosphoprotein</keyword>
<dbReference type="PROSITE" id="PS00107">
    <property type="entry name" value="PROTEIN_KINASE_ATP"/>
    <property type="match status" value="1"/>
</dbReference>
<dbReference type="Pfam" id="PF00069">
    <property type="entry name" value="Pkinase"/>
    <property type="match status" value="1"/>
</dbReference>
<dbReference type="EC" id="2.7.11.1" evidence="6"/>
<dbReference type="GO" id="GO:0005634">
    <property type="term" value="C:nucleus"/>
    <property type="evidence" value="ECO:0007669"/>
    <property type="project" value="UniProtKB-SubCell"/>
</dbReference>
<evidence type="ECO:0000256" key="19">
    <source>
        <dbReference type="ARBA" id="ARBA00047899"/>
    </source>
</evidence>
<evidence type="ECO:0000256" key="3">
    <source>
        <dbReference type="ARBA" id="ARBA00004138"/>
    </source>
</evidence>
<evidence type="ECO:0000256" key="2">
    <source>
        <dbReference type="ARBA" id="ARBA00004123"/>
    </source>
</evidence>
<feature type="binding site" evidence="21">
    <location>
        <position position="33"/>
    </location>
    <ligand>
        <name>ATP</name>
        <dbReference type="ChEBI" id="CHEBI:30616"/>
    </ligand>
</feature>
<protein>
    <recommendedName>
        <fullName evidence="6">non-specific serine/threonine protein kinase</fullName>
        <ecNumber evidence="6">2.7.11.1</ecNumber>
    </recommendedName>
</protein>